<dbReference type="RefSeq" id="WP_406777063.1">
    <property type="nucleotide sequence ID" value="NZ_JBEWZG010000001.1"/>
</dbReference>
<keyword evidence="5" id="KW-0460">Magnesium</keyword>
<evidence type="ECO:0000313" key="9">
    <source>
        <dbReference type="Proteomes" id="UP001623559"/>
    </source>
</evidence>
<dbReference type="PROSITE" id="PS51462">
    <property type="entry name" value="NUDIX"/>
    <property type="match status" value="1"/>
</dbReference>
<sequence>MLDFAHFKQLQQEVLNRPDIKEQAKPAAVVAIILEDLEEEPKLIIIERNQYDGHHSGQMAFPGGKMDPTDTDLRETAAREVWEEIGVAIDSDSLNYVTEHWINVSNYWITAFSVRINKKLSYDLNKREINRIFEIPVSFFQDPANLLPHEVSYHGQKILSPSFSYEGNLIWGATALIMYQLFHQEDNSK</sequence>
<reference evidence="8 9" key="1">
    <citation type="submission" date="2024-07" db="EMBL/GenBank/DDBJ databases">
        <authorList>
            <person name="Pitt A."/>
            <person name="Hahn M.W."/>
        </authorList>
    </citation>
    <scope>NUCLEOTIDE SEQUENCE [LARGE SCALE GENOMIC DNA]</scope>
    <source>
        <strain evidence="8 9">2-AUSEE-184A6</strain>
    </source>
</reference>
<dbReference type="InterPro" id="IPR015797">
    <property type="entry name" value="NUDIX_hydrolase-like_dom_sf"/>
</dbReference>
<evidence type="ECO:0000256" key="2">
    <source>
        <dbReference type="ARBA" id="ARBA00001946"/>
    </source>
</evidence>
<keyword evidence="6" id="KW-0464">Manganese</keyword>
<protein>
    <submittedName>
        <fullName evidence="8">CoA pyrophosphatase</fullName>
        <ecNumber evidence="8">3.6.1.55</ecNumber>
    </submittedName>
</protein>
<evidence type="ECO:0000256" key="4">
    <source>
        <dbReference type="ARBA" id="ARBA00022801"/>
    </source>
</evidence>
<evidence type="ECO:0000313" key="8">
    <source>
        <dbReference type="EMBL" id="MFL0205467.1"/>
    </source>
</evidence>
<organism evidence="8 9">
    <name type="scientific">Aquirufa novilacunae</name>
    <dbReference type="NCBI Taxonomy" id="3139305"/>
    <lineage>
        <taxon>Bacteria</taxon>
        <taxon>Pseudomonadati</taxon>
        <taxon>Bacteroidota</taxon>
        <taxon>Cytophagia</taxon>
        <taxon>Cytophagales</taxon>
        <taxon>Flectobacillaceae</taxon>
        <taxon>Aquirufa</taxon>
    </lineage>
</organism>
<dbReference type="PANTHER" id="PTHR12992:SF11">
    <property type="entry name" value="MITOCHONDRIAL COENZYME A DIPHOSPHATASE NUDT8"/>
    <property type="match status" value="1"/>
</dbReference>
<gene>
    <name evidence="8" type="ORF">V7S74_01820</name>
</gene>
<dbReference type="Gene3D" id="3.90.79.10">
    <property type="entry name" value="Nucleoside Triphosphate Pyrophosphohydrolase"/>
    <property type="match status" value="1"/>
</dbReference>
<dbReference type="EMBL" id="JBEWZG010000001">
    <property type="protein sequence ID" value="MFL0205467.1"/>
    <property type="molecule type" value="Genomic_DNA"/>
</dbReference>
<dbReference type="InterPro" id="IPR000086">
    <property type="entry name" value="NUDIX_hydrolase_dom"/>
</dbReference>
<dbReference type="SUPFAM" id="SSF55811">
    <property type="entry name" value="Nudix"/>
    <property type="match status" value="1"/>
</dbReference>
<dbReference type="CDD" id="cd03426">
    <property type="entry name" value="NUDIX_CoAse_Nudt7"/>
    <property type="match status" value="1"/>
</dbReference>
<proteinExistence type="predicted"/>
<name>A0ABW8ST34_9BACT</name>
<dbReference type="Pfam" id="PF00293">
    <property type="entry name" value="NUDIX"/>
    <property type="match status" value="1"/>
</dbReference>
<dbReference type="EC" id="3.6.1.55" evidence="8"/>
<comment type="caution">
    <text evidence="8">The sequence shown here is derived from an EMBL/GenBank/DDBJ whole genome shotgun (WGS) entry which is preliminary data.</text>
</comment>
<evidence type="ECO:0000256" key="3">
    <source>
        <dbReference type="ARBA" id="ARBA00022723"/>
    </source>
</evidence>
<evidence type="ECO:0000256" key="1">
    <source>
        <dbReference type="ARBA" id="ARBA00001936"/>
    </source>
</evidence>
<comment type="cofactor">
    <cofactor evidence="2">
        <name>Mg(2+)</name>
        <dbReference type="ChEBI" id="CHEBI:18420"/>
    </cofactor>
</comment>
<accession>A0ABW8ST34</accession>
<comment type="cofactor">
    <cofactor evidence="1">
        <name>Mn(2+)</name>
        <dbReference type="ChEBI" id="CHEBI:29035"/>
    </cofactor>
</comment>
<evidence type="ECO:0000256" key="6">
    <source>
        <dbReference type="ARBA" id="ARBA00023211"/>
    </source>
</evidence>
<dbReference type="PANTHER" id="PTHR12992">
    <property type="entry name" value="NUDIX HYDROLASE"/>
    <property type="match status" value="1"/>
</dbReference>
<feature type="domain" description="Nudix hydrolase" evidence="7">
    <location>
        <begin position="24"/>
        <end position="159"/>
    </location>
</feature>
<dbReference type="Proteomes" id="UP001623559">
    <property type="component" value="Unassembled WGS sequence"/>
</dbReference>
<keyword evidence="3" id="KW-0479">Metal-binding</keyword>
<keyword evidence="4 8" id="KW-0378">Hydrolase</keyword>
<evidence type="ECO:0000259" key="7">
    <source>
        <dbReference type="PROSITE" id="PS51462"/>
    </source>
</evidence>
<dbReference type="GO" id="GO:0035539">
    <property type="term" value="F:8-oxo-7,8-dihydrodeoxyguanosine triphosphate pyrophosphatase activity"/>
    <property type="evidence" value="ECO:0007669"/>
    <property type="project" value="UniProtKB-EC"/>
</dbReference>
<dbReference type="InterPro" id="IPR045121">
    <property type="entry name" value="CoAse"/>
</dbReference>
<evidence type="ECO:0000256" key="5">
    <source>
        <dbReference type="ARBA" id="ARBA00022842"/>
    </source>
</evidence>